<dbReference type="AlphaFoldDB" id="A0A8K0INF0"/>
<evidence type="ECO:0000313" key="3">
    <source>
        <dbReference type="Proteomes" id="UP000797356"/>
    </source>
</evidence>
<feature type="compositionally biased region" description="Polar residues" evidence="1">
    <location>
        <begin position="150"/>
        <end position="166"/>
    </location>
</feature>
<sequence length="202" mass="21433">MEVTTQRESLIDQALYDAELGPAPTIAMHPPSSLSADDIRRYMGKRKSVIGGGSLRMAKKKKPNIPVATAEQIDLLSIGAKLTDVPSIAAGRRFGGFCSDSGISSTIEEQDDEVVIIEAPTIPTEPTISWEPSMSEVGLEGQWPMVTQVSPSSDWTVDRPPSQQQGKAPATFAGSGAPMESRILSGSLRSVNIQIPAGESAL</sequence>
<gene>
    <name evidence="2" type="ORF">COCNU_11G003080</name>
</gene>
<proteinExistence type="predicted"/>
<organism evidence="2 3">
    <name type="scientific">Cocos nucifera</name>
    <name type="common">Coconut palm</name>
    <dbReference type="NCBI Taxonomy" id="13894"/>
    <lineage>
        <taxon>Eukaryota</taxon>
        <taxon>Viridiplantae</taxon>
        <taxon>Streptophyta</taxon>
        <taxon>Embryophyta</taxon>
        <taxon>Tracheophyta</taxon>
        <taxon>Spermatophyta</taxon>
        <taxon>Magnoliopsida</taxon>
        <taxon>Liliopsida</taxon>
        <taxon>Arecaceae</taxon>
        <taxon>Arecoideae</taxon>
        <taxon>Cocoseae</taxon>
        <taxon>Attaleinae</taxon>
        <taxon>Cocos</taxon>
    </lineage>
</organism>
<comment type="caution">
    <text evidence="2">The sequence shown here is derived from an EMBL/GenBank/DDBJ whole genome shotgun (WGS) entry which is preliminary data.</text>
</comment>
<accession>A0A8K0INF0</accession>
<dbReference type="Proteomes" id="UP000797356">
    <property type="component" value="Chromosome 11"/>
</dbReference>
<protein>
    <submittedName>
        <fullName evidence="2">Uncharacterized protein</fullName>
    </submittedName>
</protein>
<feature type="region of interest" description="Disordered" evidence="1">
    <location>
        <begin position="150"/>
        <end position="178"/>
    </location>
</feature>
<dbReference type="EMBL" id="CM017882">
    <property type="protein sequence ID" value="KAG1363481.1"/>
    <property type="molecule type" value="Genomic_DNA"/>
</dbReference>
<reference evidence="2" key="2">
    <citation type="submission" date="2019-07" db="EMBL/GenBank/DDBJ databases">
        <authorList>
            <person name="Yang Y."/>
            <person name="Bocs S."/>
            <person name="Baudouin L."/>
        </authorList>
    </citation>
    <scope>NUCLEOTIDE SEQUENCE</scope>
    <source>
        <tissue evidence="2">Spear leaf of Hainan Tall coconut</tissue>
    </source>
</reference>
<evidence type="ECO:0000256" key="1">
    <source>
        <dbReference type="SAM" id="MobiDB-lite"/>
    </source>
</evidence>
<name>A0A8K0INF0_COCNU</name>
<keyword evidence="3" id="KW-1185">Reference proteome</keyword>
<reference evidence="2" key="1">
    <citation type="journal article" date="2017" name="Gigascience">
        <title>The genome draft of coconut (Cocos nucifera).</title>
        <authorList>
            <person name="Xiao Y."/>
            <person name="Xu P."/>
            <person name="Fan H."/>
            <person name="Baudouin L."/>
            <person name="Xia W."/>
            <person name="Bocs S."/>
            <person name="Xu J."/>
            <person name="Li Q."/>
            <person name="Guo A."/>
            <person name="Zhou L."/>
            <person name="Li J."/>
            <person name="Wu Y."/>
            <person name="Ma Z."/>
            <person name="Armero A."/>
            <person name="Issali A.E."/>
            <person name="Liu N."/>
            <person name="Peng M."/>
            <person name="Yang Y."/>
        </authorList>
    </citation>
    <scope>NUCLEOTIDE SEQUENCE</scope>
    <source>
        <tissue evidence="2">Spear leaf of Hainan Tall coconut</tissue>
    </source>
</reference>
<evidence type="ECO:0000313" key="2">
    <source>
        <dbReference type="EMBL" id="KAG1363481.1"/>
    </source>
</evidence>